<keyword evidence="1" id="KW-0812">Transmembrane</keyword>
<keyword evidence="3" id="KW-1185">Reference proteome</keyword>
<organism evidence="2 3">
    <name type="scientific">Acorus calamus</name>
    <name type="common">Sweet flag</name>
    <dbReference type="NCBI Taxonomy" id="4465"/>
    <lineage>
        <taxon>Eukaryota</taxon>
        <taxon>Viridiplantae</taxon>
        <taxon>Streptophyta</taxon>
        <taxon>Embryophyta</taxon>
        <taxon>Tracheophyta</taxon>
        <taxon>Spermatophyta</taxon>
        <taxon>Magnoliopsida</taxon>
        <taxon>Liliopsida</taxon>
        <taxon>Acoraceae</taxon>
        <taxon>Acorus</taxon>
    </lineage>
</organism>
<gene>
    <name evidence="2" type="ORF">QJS10_CPB15g01476</name>
</gene>
<evidence type="ECO:0000256" key="1">
    <source>
        <dbReference type="SAM" id="Phobius"/>
    </source>
</evidence>
<reference evidence="2" key="1">
    <citation type="journal article" date="2023" name="Nat. Commun.">
        <title>Diploid and tetraploid genomes of Acorus and the evolution of monocots.</title>
        <authorList>
            <person name="Ma L."/>
            <person name="Liu K.W."/>
            <person name="Li Z."/>
            <person name="Hsiao Y.Y."/>
            <person name="Qi Y."/>
            <person name="Fu T."/>
            <person name="Tang G.D."/>
            <person name="Zhang D."/>
            <person name="Sun W.H."/>
            <person name="Liu D.K."/>
            <person name="Li Y."/>
            <person name="Chen G.Z."/>
            <person name="Liu X.D."/>
            <person name="Liao X.Y."/>
            <person name="Jiang Y.T."/>
            <person name="Yu X."/>
            <person name="Hao Y."/>
            <person name="Huang J."/>
            <person name="Zhao X.W."/>
            <person name="Ke S."/>
            <person name="Chen Y.Y."/>
            <person name="Wu W.L."/>
            <person name="Hsu J.L."/>
            <person name="Lin Y.F."/>
            <person name="Huang M.D."/>
            <person name="Li C.Y."/>
            <person name="Huang L."/>
            <person name="Wang Z.W."/>
            <person name="Zhao X."/>
            <person name="Zhong W.Y."/>
            <person name="Peng D.H."/>
            <person name="Ahmad S."/>
            <person name="Lan S."/>
            <person name="Zhang J.S."/>
            <person name="Tsai W.C."/>
            <person name="Van de Peer Y."/>
            <person name="Liu Z.J."/>
        </authorList>
    </citation>
    <scope>NUCLEOTIDE SEQUENCE</scope>
    <source>
        <strain evidence="2">CP</strain>
    </source>
</reference>
<keyword evidence="1" id="KW-0472">Membrane</keyword>
<reference evidence="2" key="2">
    <citation type="submission" date="2023-06" db="EMBL/GenBank/DDBJ databases">
        <authorList>
            <person name="Ma L."/>
            <person name="Liu K.-W."/>
            <person name="Li Z."/>
            <person name="Hsiao Y.-Y."/>
            <person name="Qi Y."/>
            <person name="Fu T."/>
            <person name="Tang G."/>
            <person name="Zhang D."/>
            <person name="Sun W.-H."/>
            <person name="Liu D.-K."/>
            <person name="Li Y."/>
            <person name="Chen G.-Z."/>
            <person name="Liu X.-D."/>
            <person name="Liao X.-Y."/>
            <person name="Jiang Y.-T."/>
            <person name="Yu X."/>
            <person name="Hao Y."/>
            <person name="Huang J."/>
            <person name="Zhao X.-W."/>
            <person name="Ke S."/>
            <person name="Chen Y.-Y."/>
            <person name="Wu W.-L."/>
            <person name="Hsu J.-L."/>
            <person name="Lin Y.-F."/>
            <person name="Huang M.-D."/>
            <person name="Li C.-Y."/>
            <person name="Huang L."/>
            <person name="Wang Z.-W."/>
            <person name="Zhao X."/>
            <person name="Zhong W.-Y."/>
            <person name="Peng D.-H."/>
            <person name="Ahmad S."/>
            <person name="Lan S."/>
            <person name="Zhang J.-S."/>
            <person name="Tsai W.-C."/>
            <person name="Van De Peer Y."/>
            <person name="Liu Z.-J."/>
        </authorList>
    </citation>
    <scope>NUCLEOTIDE SEQUENCE</scope>
    <source>
        <strain evidence="2">CP</strain>
        <tissue evidence="2">Leaves</tissue>
    </source>
</reference>
<comment type="caution">
    <text evidence="2">The sequence shown here is derived from an EMBL/GenBank/DDBJ whole genome shotgun (WGS) entry which is preliminary data.</text>
</comment>
<accession>A0AAV9D5J5</accession>
<feature type="transmembrane region" description="Helical" evidence="1">
    <location>
        <begin position="16"/>
        <end position="44"/>
    </location>
</feature>
<dbReference type="Proteomes" id="UP001180020">
    <property type="component" value="Unassembled WGS sequence"/>
</dbReference>
<dbReference type="EMBL" id="JAUJYO010000015">
    <property type="protein sequence ID" value="KAK1296841.1"/>
    <property type="molecule type" value="Genomic_DNA"/>
</dbReference>
<sequence length="72" mass="8351">MIRWVSHFTNYDHLQWWLILAGLAVFAAGMAVNVWSDLVLVGLFEWAANLYQVRVSALEIWFSVTPHETFVI</sequence>
<evidence type="ECO:0000313" key="3">
    <source>
        <dbReference type="Proteomes" id="UP001180020"/>
    </source>
</evidence>
<name>A0AAV9D5J5_ACOCL</name>
<proteinExistence type="predicted"/>
<evidence type="ECO:0000313" key="2">
    <source>
        <dbReference type="EMBL" id="KAK1296841.1"/>
    </source>
</evidence>
<protein>
    <submittedName>
        <fullName evidence="2">Uncharacterized protein</fullName>
    </submittedName>
</protein>
<keyword evidence="1" id="KW-1133">Transmembrane helix</keyword>
<dbReference type="AlphaFoldDB" id="A0AAV9D5J5"/>